<organism evidence="9 10">
    <name type="scientific">Blomia tropicalis</name>
    <name type="common">Mite</name>
    <dbReference type="NCBI Taxonomy" id="40697"/>
    <lineage>
        <taxon>Eukaryota</taxon>
        <taxon>Metazoa</taxon>
        <taxon>Ecdysozoa</taxon>
        <taxon>Arthropoda</taxon>
        <taxon>Chelicerata</taxon>
        <taxon>Arachnida</taxon>
        <taxon>Acari</taxon>
        <taxon>Acariformes</taxon>
        <taxon>Sarcoptiformes</taxon>
        <taxon>Astigmata</taxon>
        <taxon>Glycyphagoidea</taxon>
        <taxon>Echimyopodidae</taxon>
        <taxon>Blomia</taxon>
    </lineage>
</organism>
<keyword evidence="6 7" id="KW-0012">Acyltransferase</keyword>
<comment type="similarity">
    <text evidence="7">Belongs to the DHHC palmitoyltransferase family.</text>
</comment>
<evidence type="ECO:0000259" key="8">
    <source>
        <dbReference type="Pfam" id="PF01529"/>
    </source>
</evidence>
<dbReference type="AlphaFoldDB" id="A0A9Q0MAP2"/>
<dbReference type="GO" id="GO:0019706">
    <property type="term" value="F:protein-cysteine S-palmitoyltransferase activity"/>
    <property type="evidence" value="ECO:0007669"/>
    <property type="project" value="UniProtKB-EC"/>
</dbReference>
<comment type="domain">
    <text evidence="7">The DHHC domain is required for palmitoyltransferase activity.</text>
</comment>
<gene>
    <name evidence="9" type="ORF">RDWZM_000519</name>
</gene>
<evidence type="ECO:0000313" key="10">
    <source>
        <dbReference type="Proteomes" id="UP001142055"/>
    </source>
</evidence>
<evidence type="ECO:0000256" key="6">
    <source>
        <dbReference type="ARBA" id="ARBA00023315"/>
    </source>
</evidence>
<sequence length="287" mass="33663">MHRESSNVCKSPCEIDYVFPSMQNNNKVHQNSDNSMIKRSYTNNFEWTFCRYCNIYRPPRAHHCQICRHCILKMDHHCPWINNCVGEYNQKYFLQFCSYTFVCSLYSIGCILASFYYAQVNTPVKIIHIALLILASIIFGIFSIAVLCDQVSGVFNDQTNIERLKGQKRPKRGRMNMLRETCGYISMALWLCPIPMQKQFDEDIEMNLRPHSIKFHNQSFAFFNSNLEDWGDWEDLEDWHCCPGTWESLDPIFEIESLDLIAEIESLGQIFEIGTEQKNPMLNLTQN</sequence>
<feature type="transmembrane region" description="Helical" evidence="7">
    <location>
        <begin position="96"/>
        <end position="117"/>
    </location>
</feature>
<reference evidence="9" key="1">
    <citation type="submission" date="2022-12" db="EMBL/GenBank/DDBJ databases">
        <title>Genome assemblies of Blomia tropicalis.</title>
        <authorList>
            <person name="Cui Y."/>
        </authorList>
    </citation>
    <scope>NUCLEOTIDE SEQUENCE</scope>
    <source>
        <tissue evidence="9">Adult mites</tissue>
    </source>
</reference>
<dbReference type="PANTHER" id="PTHR12246">
    <property type="entry name" value="PALMITOYLTRANSFERASE ZDHHC16"/>
    <property type="match status" value="1"/>
</dbReference>
<dbReference type="Pfam" id="PF01529">
    <property type="entry name" value="DHHC"/>
    <property type="match status" value="1"/>
</dbReference>
<dbReference type="PROSITE" id="PS50216">
    <property type="entry name" value="DHHC"/>
    <property type="match status" value="1"/>
</dbReference>
<keyword evidence="2 7" id="KW-0808">Transferase</keyword>
<dbReference type="Proteomes" id="UP001142055">
    <property type="component" value="Chromosome 1"/>
</dbReference>
<dbReference type="InterPro" id="IPR039859">
    <property type="entry name" value="PFA4/ZDH16/20/ERF2-like"/>
</dbReference>
<keyword evidence="10" id="KW-1185">Reference proteome</keyword>
<evidence type="ECO:0000256" key="4">
    <source>
        <dbReference type="ARBA" id="ARBA00022989"/>
    </source>
</evidence>
<feature type="transmembrane region" description="Helical" evidence="7">
    <location>
        <begin position="129"/>
        <end position="156"/>
    </location>
</feature>
<evidence type="ECO:0000256" key="3">
    <source>
        <dbReference type="ARBA" id="ARBA00022692"/>
    </source>
</evidence>
<feature type="domain" description="Palmitoyltransferase DHHC" evidence="8">
    <location>
        <begin position="45"/>
        <end position="166"/>
    </location>
</feature>
<comment type="catalytic activity">
    <reaction evidence="7">
        <text>L-cysteinyl-[protein] + hexadecanoyl-CoA = S-hexadecanoyl-L-cysteinyl-[protein] + CoA</text>
        <dbReference type="Rhea" id="RHEA:36683"/>
        <dbReference type="Rhea" id="RHEA-COMP:10131"/>
        <dbReference type="Rhea" id="RHEA-COMP:11032"/>
        <dbReference type="ChEBI" id="CHEBI:29950"/>
        <dbReference type="ChEBI" id="CHEBI:57287"/>
        <dbReference type="ChEBI" id="CHEBI:57379"/>
        <dbReference type="ChEBI" id="CHEBI:74151"/>
        <dbReference type="EC" id="2.3.1.225"/>
    </reaction>
</comment>
<comment type="caution">
    <text evidence="9">The sequence shown here is derived from an EMBL/GenBank/DDBJ whole genome shotgun (WGS) entry which is preliminary data.</text>
</comment>
<dbReference type="EMBL" id="JAPWDV010000001">
    <property type="protein sequence ID" value="KAJ6221974.1"/>
    <property type="molecule type" value="Genomic_DNA"/>
</dbReference>
<evidence type="ECO:0000256" key="5">
    <source>
        <dbReference type="ARBA" id="ARBA00023136"/>
    </source>
</evidence>
<accession>A0A9Q0MAP2</accession>
<protein>
    <recommendedName>
        <fullName evidence="7">Palmitoyltransferase</fullName>
        <ecNumber evidence="7">2.3.1.225</ecNumber>
    </recommendedName>
</protein>
<evidence type="ECO:0000256" key="2">
    <source>
        <dbReference type="ARBA" id="ARBA00022679"/>
    </source>
</evidence>
<comment type="subcellular location">
    <subcellularLocation>
        <location evidence="1">Membrane</location>
        <topology evidence="1">Multi-pass membrane protein</topology>
    </subcellularLocation>
</comment>
<proteinExistence type="inferred from homology"/>
<evidence type="ECO:0000313" key="9">
    <source>
        <dbReference type="EMBL" id="KAJ6221974.1"/>
    </source>
</evidence>
<dbReference type="InterPro" id="IPR001594">
    <property type="entry name" value="Palmitoyltrfase_DHHC"/>
</dbReference>
<keyword evidence="3 7" id="KW-0812">Transmembrane</keyword>
<dbReference type="OMA" id="RESSNVC"/>
<dbReference type="EC" id="2.3.1.225" evidence="7"/>
<keyword evidence="5 7" id="KW-0472">Membrane</keyword>
<evidence type="ECO:0000256" key="7">
    <source>
        <dbReference type="RuleBase" id="RU079119"/>
    </source>
</evidence>
<evidence type="ECO:0000256" key="1">
    <source>
        <dbReference type="ARBA" id="ARBA00004141"/>
    </source>
</evidence>
<name>A0A9Q0MAP2_BLOTA</name>
<keyword evidence="4 7" id="KW-1133">Transmembrane helix</keyword>
<dbReference type="GO" id="GO:0016020">
    <property type="term" value="C:membrane"/>
    <property type="evidence" value="ECO:0007669"/>
    <property type="project" value="UniProtKB-SubCell"/>
</dbReference>